<accession>A0A1M6ETC5</accession>
<evidence type="ECO:0000259" key="10">
    <source>
        <dbReference type="Pfam" id="PF10502"/>
    </source>
</evidence>
<dbReference type="RefSeq" id="WP_110940092.1">
    <property type="nucleotide sequence ID" value="NZ_FQZV01000009.1"/>
</dbReference>
<dbReference type="PANTHER" id="PTHR43390:SF1">
    <property type="entry name" value="CHLOROPLAST PROCESSING PEPTIDASE"/>
    <property type="match status" value="1"/>
</dbReference>
<dbReference type="InterPro" id="IPR019758">
    <property type="entry name" value="Pept_S26A_signal_pept_1_CS"/>
</dbReference>
<keyword evidence="8" id="KW-0812">Transmembrane</keyword>
<keyword evidence="8" id="KW-0472">Membrane</keyword>
<dbReference type="Pfam" id="PF10502">
    <property type="entry name" value="Peptidase_S26"/>
    <property type="match status" value="1"/>
</dbReference>
<dbReference type="PROSITE" id="PS00760">
    <property type="entry name" value="SPASE_I_2"/>
    <property type="match status" value="1"/>
</dbReference>
<dbReference type="PANTHER" id="PTHR43390">
    <property type="entry name" value="SIGNAL PEPTIDASE I"/>
    <property type="match status" value="1"/>
</dbReference>
<feature type="active site" evidence="7">
    <location>
        <position position="92"/>
    </location>
</feature>
<evidence type="ECO:0000256" key="6">
    <source>
        <dbReference type="ARBA" id="ARBA00022801"/>
    </source>
</evidence>
<dbReference type="InterPro" id="IPR036286">
    <property type="entry name" value="LexA/Signal_pep-like_sf"/>
</dbReference>
<dbReference type="EC" id="3.4.21.89" evidence="4 8"/>
<keyword evidence="5 8" id="KW-0645">Protease</keyword>
<dbReference type="PROSITE" id="PS00761">
    <property type="entry name" value="SPASE_I_3"/>
    <property type="match status" value="1"/>
</dbReference>
<evidence type="ECO:0000256" key="7">
    <source>
        <dbReference type="PIRSR" id="PIRSR600223-1"/>
    </source>
</evidence>
<dbReference type="PRINTS" id="PR00727">
    <property type="entry name" value="LEADERPTASE"/>
</dbReference>
<comment type="catalytic activity">
    <reaction evidence="1 8">
        <text>Cleavage of hydrophobic, N-terminal signal or leader sequences from secreted and periplasmic proteins.</text>
        <dbReference type="EC" id="3.4.21.89"/>
    </reaction>
</comment>
<evidence type="ECO:0000256" key="8">
    <source>
        <dbReference type="RuleBase" id="RU003993"/>
    </source>
</evidence>
<evidence type="ECO:0000256" key="3">
    <source>
        <dbReference type="ARBA" id="ARBA00009370"/>
    </source>
</evidence>
<dbReference type="CDD" id="cd06530">
    <property type="entry name" value="S26_SPase_I"/>
    <property type="match status" value="1"/>
</dbReference>
<evidence type="ECO:0000313" key="12">
    <source>
        <dbReference type="Proteomes" id="UP000184536"/>
    </source>
</evidence>
<dbReference type="InterPro" id="IPR019756">
    <property type="entry name" value="Pept_S26A_signal_pept_1_Ser-AS"/>
</dbReference>
<sequence length="182" mass="20794">MRKEAMEWLKTIALALAIAFTITFFITPLEVHSVSMNPTLVEHDYLILRNTHRVERGDIISFKTDIQFTEAELRQFNFIQRLRQGKTKNLIKRVIALPGDALLIQDGKVYVNGEELTEDYLSSTYTSGDIEIDRIPEGKVFVMGDNRDNSLDSRSFGPVNIEMIQGKAIFRVLPVDKFGKLD</sequence>
<dbReference type="Gene3D" id="2.10.109.10">
    <property type="entry name" value="Umud Fragment, subunit A"/>
    <property type="match status" value="1"/>
</dbReference>
<dbReference type="InterPro" id="IPR019757">
    <property type="entry name" value="Pept_S26A_signal_pept_1_Lys-AS"/>
</dbReference>
<dbReference type="InterPro" id="IPR000223">
    <property type="entry name" value="Pept_S26A_signal_pept_1"/>
</dbReference>
<evidence type="ECO:0000256" key="5">
    <source>
        <dbReference type="ARBA" id="ARBA00022670"/>
    </source>
</evidence>
<dbReference type="SUPFAM" id="SSF51306">
    <property type="entry name" value="LexA/Signal peptidase"/>
    <property type="match status" value="1"/>
</dbReference>
<gene>
    <name evidence="11" type="ORF">SAMN02745975_00821</name>
</gene>
<evidence type="ECO:0000256" key="9">
    <source>
        <dbReference type="RuleBase" id="RU362042"/>
    </source>
</evidence>
<comment type="subcellular location">
    <subcellularLocation>
        <location evidence="2">Cell membrane</location>
        <topology evidence="2">Single-pass type II membrane protein</topology>
    </subcellularLocation>
    <subcellularLocation>
        <location evidence="9">Membrane</location>
        <topology evidence="9">Single-pass type II membrane protein</topology>
    </subcellularLocation>
</comment>
<organism evidence="11 12">
    <name type="scientific">Geosporobacter subterraneus DSM 17957</name>
    <dbReference type="NCBI Taxonomy" id="1121919"/>
    <lineage>
        <taxon>Bacteria</taxon>
        <taxon>Bacillati</taxon>
        <taxon>Bacillota</taxon>
        <taxon>Clostridia</taxon>
        <taxon>Peptostreptococcales</taxon>
        <taxon>Thermotaleaceae</taxon>
        <taxon>Geosporobacter</taxon>
    </lineage>
</organism>
<evidence type="ECO:0000256" key="4">
    <source>
        <dbReference type="ARBA" id="ARBA00013208"/>
    </source>
</evidence>
<evidence type="ECO:0000256" key="2">
    <source>
        <dbReference type="ARBA" id="ARBA00004401"/>
    </source>
</evidence>
<dbReference type="GO" id="GO:0006465">
    <property type="term" value="P:signal peptide processing"/>
    <property type="evidence" value="ECO:0007669"/>
    <property type="project" value="InterPro"/>
</dbReference>
<keyword evidence="6 8" id="KW-0378">Hydrolase</keyword>
<dbReference type="GO" id="GO:0005886">
    <property type="term" value="C:plasma membrane"/>
    <property type="evidence" value="ECO:0007669"/>
    <property type="project" value="UniProtKB-SubCell"/>
</dbReference>
<dbReference type="OrthoDB" id="9802919at2"/>
<dbReference type="STRING" id="1121919.SAMN02745975_00821"/>
<keyword evidence="8" id="KW-1133">Transmembrane helix</keyword>
<dbReference type="GO" id="GO:0004252">
    <property type="term" value="F:serine-type endopeptidase activity"/>
    <property type="evidence" value="ECO:0007669"/>
    <property type="project" value="InterPro"/>
</dbReference>
<evidence type="ECO:0000256" key="1">
    <source>
        <dbReference type="ARBA" id="ARBA00000677"/>
    </source>
</evidence>
<dbReference type="NCBIfam" id="TIGR02227">
    <property type="entry name" value="sigpep_I_bact"/>
    <property type="match status" value="1"/>
</dbReference>
<feature type="active site" evidence="7">
    <location>
        <position position="35"/>
    </location>
</feature>
<dbReference type="GO" id="GO:0009003">
    <property type="term" value="F:signal peptidase activity"/>
    <property type="evidence" value="ECO:0007669"/>
    <property type="project" value="UniProtKB-EC"/>
</dbReference>
<evidence type="ECO:0000313" key="11">
    <source>
        <dbReference type="EMBL" id="SHI88721.1"/>
    </source>
</evidence>
<protein>
    <recommendedName>
        <fullName evidence="4 8">Signal peptidase I</fullName>
        <ecNumber evidence="4 8">3.4.21.89</ecNumber>
    </recommendedName>
</protein>
<name>A0A1M6ETC5_9FIRM</name>
<keyword evidence="12" id="KW-1185">Reference proteome</keyword>
<dbReference type="Proteomes" id="UP000184536">
    <property type="component" value="Unassembled WGS sequence"/>
</dbReference>
<proteinExistence type="inferred from homology"/>
<dbReference type="InterPro" id="IPR019533">
    <property type="entry name" value="Peptidase_S26"/>
</dbReference>
<dbReference type="AlphaFoldDB" id="A0A1M6ETC5"/>
<dbReference type="PROSITE" id="PS00501">
    <property type="entry name" value="SPASE_I_1"/>
    <property type="match status" value="1"/>
</dbReference>
<feature type="transmembrane region" description="Helical" evidence="8">
    <location>
        <begin position="12"/>
        <end position="29"/>
    </location>
</feature>
<dbReference type="EMBL" id="FQZV01000009">
    <property type="protein sequence ID" value="SHI88721.1"/>
    <property type="molecule type" value="Genomic_DNA"/>
</dbReference>
<reference evidence="12" key="1">
    <citation type="submission" date="2016-11" db="EMBL/GenBank/DDBJ databases">
        <authorList>
            <person name="Varghese N."/>
            <person name="Submissions S."/>
        </authorList>
    </citation>
    <scope>NUCLEOTIDE SEQUENCE [LARGE SCALE GENOMIC DNA]</scope>
    <source>
        <strain evidence="12">DSM 17957</strain>
    </source>
</reference>
<comment type="similarity">
    <text evidence="3 9">Belongs to the peptidase S26 family.</text>
</comment>
<feature type="domain" description="Peptidase S26" evidence="10">
    <location>
        <begin position="6"/>
        <end position="172"/>
    </location>
</feature>